<dbReference type="Proteomes" id="UP000285624">
    <property type="component" value="Unassembled WGS sequence"/>
</dbReference>
<feature type="region of interest" description="Disordered" evidence="1">
    <location>
        <begin position="57"/>
        <end position="78"/>
    </location>
</feature>
<evidence type="ECO:0000313" key="2">
    <source>
        <dbReference type="EMBL" id="KAG2524330.1"/>
    </source>
</evidence>
<dbReference type="Proteomes" id="UP000792063">
    <property type="component" value="Unassembled WGS sequence"/>
</dbReference>
<accession>A0A3R7H4Z0</accession>
<reference evidence="2" key="1">
    <citation type="journal article" date="2015" name="Genom Data">
        <title>Genome sequences of six Phytophthora species associated with forests in New Zealand.</title>
        <authorList>
            <person name="Studholme D.J."/>
            <person name="McDougal R.L."/>
            <person name="Sambles C."/>
            <person name="Hansen E."/>
            <person name="Hardy G."/>
            <person name="Grant M."/>
            <person name="Ganley R.J."/>
            <person name="Williams N.M."/>
        </authorList>
    </citation>
    <scope>NUCLEOTIDE SEQUENCE</scope>
    <source>
        <strain evidence="2">NZFS 2646</strain>
        <strain evidence="3">NZFS 3630</strain>
    </source>
</reference>
<protein>
    <submittedName>
        <fullName evidence="5">Uncharacterized protein</fullName>
    </submittedName>
</protein>
<dbReference type="EMBL" id="MAYM02000016">
    <property type="protein sequence ID" value="RLN46785.1"/>
    <property type="molecule type" value="Genomic_DNA"/>
</dbReference>
<dbReference type="AlphaFoldDB" id="A0A3R7H4Z0"/>
<evidence type="ECO:0000313" key="3">
    <source>
        <dbReference type="EMBL" id="KAG2526049.1"/>
    </source>
</evidence>
<dbReference type="EMBL" id="JPWV03000117">
    <property type="protein sequence ID" value="KAG2524330.1"/>
    <property type="molecule type" value="Genomic_DNA"/>
</dbReference>
<evidence type="ECO:0000313" key="4">
    <source>
        <dbReference type="EMBL" id="RLN46785.1"/>
    </source>
</evidence>
<reference evidence="6 7" key="2">
    <citation type="submission" date="2018-07" db="EMBL/GenBank/DDBJ databases">
        <title>Genome sequencing of oomycete isolates from Chile give support for New Zealand origin for Phytophthora kernoviae and make available the first Nothophytophthora sp. genome.</title>
        <authorList>
            <person name="Studholme D.J."/>
            <person name="Sanfuentes E."/>
            <person name="Panda P."/>
            <person name="Hill R."/>
            <person name="Sambles C."/>
            <person name="Grant M."/>
            <person name="Williams N.M."/>
            <person name="Mcdougal R.L."/>
        </authorList>
    </citation>
    <scope>NUCLEOTIDE SEQUENCE [LARGE SCALE GENOMIC DNA]</scope>
    <source>
        <strain evidence="4">Chile2</strain>
        <strain evidence="5">Chile4</strain>
    </source>
</reference>
<dbReference type="Proteomes" id="UP000285883">
    <property type="component" value="Unassembled WGS sequence"/>
</dbReference>
<evidence type="ECO:0000313" key="7">
    <source>
        <dbReference type="Proteomes" id="UP000285883"/>
    </source>
</evidence>
<reference evidence="2" key="3">
    <citation type="submission" date="2020-06" db="EMBL/GenBank/DDBJ databases">
        <authorList>
            <person name="Studholme D.J."/>
        </authorList>
    </citation>
    <scope>NUCLEOTIDE SEQUENCE</scope>
    <source>
        <strain evidence="2">NZFS 2646</strain>
        <strain evidence="3">NZFS 3630</strain>
    </source>
</reference>
<proteinExistence type="predicted"/>
<evidence type="ECO:0000313" key="6">
    <source>
        <dbReference type="Proteomes" id="UP000285624"/>
    </source>
</evidence>
<dbReference type="EMBL" id="JPWU03000110">
    <property type="protein sequence ID" value="KAG2526049.1"/>
    <property type="molecule type" value="Genomic_DNA"/>
</dbReference>
<organism evidence="5 6">
    <name type="scientific">Phytophthora kernoviae</name>
    <dbReference type="NCBI Taxonomy" id="325452"/>
    <lineage>
        <taxon>Eukaryota</taxon>
        <taxon>Sar</taxon>
        <taxon>Stramenopiles</taxon>
        <taxon>Oomycota</taxon>
        <taxon>Peronosporomycetes</taxon>
        <taxon>Peronosporales</taxon>
        <taxon>Peronosporaceae</taxon>
        <taxon>Phytophthora</taxon>
    </lineage>
</organism>
<dbReference type="EMBL" id="MBDN02000011">
    <property type="protein sequence ID" value="RLN85129.1"/>
    <property type="molecule type" value="Genomic_DNA"/>
</dbReference>
<keyword evidence="6" id="KW-1185">Reference proteome</keyword>
<gene>
    <name evidence="4" type="ORF">BBI17_000632</name>
    <name evidence="5" type="ORF">BBO99_00000803</name>
    <name evidence="2" type="ORF">JM16_005037</name>
    <name evidence="3" type="ORF">JM18_004586</name>
</gene>
<evidence type="ECO:0000256" key="1">
    <source>
        <dbReference type="SAM" id="MobiDB-lite"/>
    </source>
</evidence>
<comment type="caution">
    <text evidence="5">The sequence shown here is derived from an EMBL/GenBank/DDBJ whole genome shotgun (WGS) entry which is preliminary data.</text>
</comment>
<sequence length="244" mass="26292">MALDRRAYNGTKDYIPVKGEAAASWQPVKPATIQERRIMKKGAQPEYSYTGCVPYTADEPDDVPKKKNPPILGYRGHLRNQDDRVGTTFTQGLTVASRGPEPLLTRSDTKTQRPINQQHQVRFAEDKHRSSKPLAVVGAKGMSPRSGYGQFDNASGYGAFAPPPPAGGMSPRSGYGAFDNTSGYGCFASPPERDTGISPRSGYGAFDNASGYGNFAAPPDAMSPRSGYGTVPMSEFLIAFTKEL</sequence>
<name>A0A3R7H4Z0_9STRA</name>
<evidence type="ECO:0000313" key="5">
    <source>
        <dbReference type="EMBL" id="RLN85129.1"/>
    </source>
</evidence>
<dbReference type="Proteomes" id="UP000785171">
    <property type="component" value="Unassembled WGS sequence"/>
</dbReference>